<accession>A0A0F9UVM6</accession>
<organism evidence="1">
    <name type="scientific">marine sediment metagenome</name>
    <dbReference type="NCBI Taxonomy" id="412755"/>
    <lineage>
        <taxon>unclassified sequences</taxon>
        <taxon>metagenomes</taxon>
        <taxon>ecological metagenomes</taxon>
    </lineage>
</organism>
<comment type="caution">
    <text evidence="1">The sequence shown here is derived from an EMBL/GenBank/DDBJ whole genome shotgun (WGS) entry which is preliminary data.</text>
</comment>
<sequence length="64" mass="7387">MKSSRLPSIVETVKWIETKHTEKKGKQIADYCGLCGGSWPCASKRMTIEIRRLWKQLKPGDRPK</sequence>
<gene>
    <name evidence="1" type="ORF">LCGC14_0483920</name>
</gene>
<reference evidence="1" key="1">
    <citation type="journal article" date="2015" name="Nature">
        <title>Complex archaea that bridge the gap between prokaryotes and eukaryotes.</title>
        <authorList>
            <person name="Spang A."/>
            <person name="Saw J.H."/>
            <person name="Jorgensen S.L."/>
            <person name="Zaremba-Niedzwiedzka K."/>
            <person name="Martijn J."/>
            <person name="Lind A.E."/>
            <person name="van Eijk R."/>
            <person name="Schleper C."/>
            <person name="Guy L."/>
            <person name="Ettema T.J."/>
        </authorList>
    </citation>
    <scope>NUCLEOTIDE SEQUENCE</scope>
</reference>
<proteinExistence type="predicted"/>
<dbReference type="AlphaFoldDB" id="A0A0F9UVM6"/>
<dbReference type="EMBL" id="LAZR01000531">
    <property type="protein sequence ID" value="KKN65216.1"/>
    <property type="molecule type" value="Genomic_DNA"/>
</dbReference>
<name>A0A0F9UVM6_9ZZZZ</name>
<evidence type="ECO:0000313" key="1">
    <source>
        <dbReference type="EMBL" id="KKN65216.1"/>
    </source>
</evidence>
<protein>
    <submittedName>
        <fullName evidence="1">Uncharacterized protein</fullName>
    </submittedName>
</protein>